<organism evidence="4 5">
    <name type="scientific">Rhizoctonia solani</name>
    <dbReference type="NCBI Taxonomy" id="456999"/>
    <lineage>
        <taxon>Eukaryota</taxon>
        <taxon>Fungi</taxon>
        <taxon>Dikarya</taxon>
        <taxon>Basidiomycota</taxon>
        <taxon>Agaricomycotina</taxon>
        <taxon>Agaricomycetes</taxon>
        <taxon>Cantharellales</taxon>
        <taxon>Ceratobasidiaceae</taxon>
        <taxon>Rhizoctonia</taxon>
    </lineage>
</organism>
<reference evidence="4" key="1">
    <citation type="submission" date="2021-01" db="EMBL/GenBank/DDBJ databases">
        <authorList>
            <person name="Kaushik A."/>
        </authorList>
    </citation>
    <scope>NUCLEOTIDE SEQUENCE</scope>
    <source>
        <strain evidence="4">AG2-2IIIB</strain>
    </source>
</reference>
<feature type="compositionally biased region" description="Low complexity" evidence="2">
    <location>
        <begin position="784"/>
        <end position="805"/>
    </location>
</feature>
<dbReference type="CDD" id="cd06465">
    <property type="entry name" value="p23_hB-ind1_like"/>
    <property type="match status" value="1"/>
</dbReference>
<feature type="compositionally biased region" description="Low complexity" evidence="2">
    <location>
        <begin position="913"/>
        <end position="924"/>
    </location>
</feature>
<dbReference type="GO" id="GO:0051087">
    <property type="term" value="F:protein-folding chaperone binding"/>
    <property type="evidence" value="ECO:0007669"/>
    <property type="project" value="TreeGrafter"/>
</dbReference>
<dbReference type="GO" id="GO:0005634">
    <property type="term" value="C:nucleus"/>
    <property type="evidence" value="ECO:0007669"/>
    <property type="project" value="TreeGrafter"/>
</dbReference>
<dbReference type="PANTHER" id="PTHR22932">
    <property type="entry name" value="TELOMERASE-BINDING PROTEIN P23 HSP90 CO-CHAPERONE"/>
    <property type="match status" value="1"/>
</dbReference>
<dbReference type="GO" id="GO:0051131">
    <property type="term" value="P:chaperone-mediated protein complex assembly"/>
    <property type="evidence" value="ECO:0007669"/>
    <property type="project" value="TreeGrafter"/>
</dbReference>
<dbReference type="PROSITE" id="PS51203">
    <property type="entry name" value="CS"/>
    <property type="match status" value="1"/>
</dbReference>
<feature type="domain" description="CS" evidence="3">
    <location>
        <begin position="17"/>
        <end position="119"/>
    </location>
</feature>
<feature type="compositionally biased region" description="Polar residues" evidence="2">
    <location>
        <begin position="275"/>
        <end position="324"/>
    </location>
</feature>
<feature type="compositionally biased region" description="Low complexity" evidence="2">
    <location>
        <begin position="1009"/>
        <end position="1027"/>
    </location>
</feature>
<name>A0A8H3AKL1_9AGAM</name>
<dbReference type="EMBL" id="CAJMWT010001934">
    <property type="protein sequence ID" value="CAE6426083.1"/>
    <property type="molecule type" value="Genomic_DNA"/>
</dbReference>
<dbReference type="GO" id="GO:0005829">
    <property type="term" value="C:cytosol"/>
    <property type="evidence" value="ECO:0007669"/>
    <property type="project" value="TreeGrafter"/>
</dbReference>
<feature type="compositionally biased region" description="Pro residues" evidence="2">
    <location>
        <begin position="894"/>
        <end position="912"/>
    </location>
</feature>
<evidence type="ECO:0000259" key="3">
    <source>
        <dbReference type="PROSITE" id="PS51203"/>
    </source>
</evidence>
<dbReference type="InterPro" id="IPR008978">
    <property type="entry name" value="HSP20-like_chaperone"/>
</dbReference>
<feature type="region of interest" description="Disordered" evidence="2">
    <location>
        <begin position="756"/>
        <end position="939"/>
    </location>
</feature>
<accession>A0A8H3AKL1</accession>
<dbReference type="InterPro" id="IPR045250">
    <property type="entry name" value="p23-like"/>
</dbReference>
<feature type="compositionally biased region" description="Pro residues" evidence="2">
    <location>
        <begin position="994"/>
        <end position="1008"/>
    </location>
</feature>
<sequence>MRWMRVSLTTTSIMSNTKSPEVFWAQRSSESDASKNIIYLTINLPDLKEDTVKYELTPNKLSFKGTTASPNEQPVDYAFELELFGEVIPEESVKKLTSRHFVAVLHKKDLKLEYWPRLTKDKIKLQWLRTDFEKWVDEDEQDAKAADLDMDGMEGMGGMGGLGGMGGMGGMDMEKLMSQIGGGVGGGASALDPSSLGGAPDDSDEEDDGPPPLEPADAPNKRTFRFQEFSPVKVGNNSTSVPPPSQAETLMSTQEAKERAESKSKQTEKGKAREAQTTPATTRSQLPTSVTKPNSLQTNAPANSPQMNKASDKPNSTSTPSGTLTVPAPQPPSRTATAPETPNTTTSPNALPLKRGPGRPRKSDVNTGPPPAKRPRGRPRNVTTPAILARPRNEATDEDVPNAENDEDSDYHDSNDEAATPPYILAQFNAHVTLLRTRLDSRGIPEQYSIYKAFWLATRSAYFDNGATATPGRFLYWDPLFITSVGCPVCQQPLAIAAGGGWLDAPLGLHDGEGPCWIIGRRYVCTQCFAATEEAAKYVQVPSTNPDAAEANGETKPKVLKPDFSSPVYYLSWEKRFRALLPPSLQAEFPMLKRAQKRAAFSRASLGIELTAPGDGDGDMDIDAEGEPDGEGEEEETSKRSRRVRHCMKCGSKSCPGHSSRARCLNPCHDCGLLTCDGRTKPNLTCKGQLAAPFKQAGQDESSSMTSGTSPTAPAAPSIWPAGLPQIPSGFVLAIPYPVGLDGKPTGTQPPMAYLVPQGEVPGFSFTKNQPGPSSEAPAIGGEANANNAPLAPTPAPTTTDVNTASASVPSTTQTEQTTPVDASSSLEQSQSRAPENVAQSKTNVQPRASSKQKTPQRKVPPAQAPNPTTTHSVNPQAQLTANALHPNPQQPLHHPPSHPPAPPPPSHPPPHASAYHPPHGASYHPPPPPPGGSPEQGYYGFYPYGYMPPYGYGYYPPYPPGPGQNPAPGGPLDNMPPGPPYPQYTPYAASGYPAPPPGHTYPPPNGPYPSLSSGGPSSAPPNGYNPMHPQPQPPQAVQPPPQYLPYQPEFGRS</sequence>
<dbReference type="AlphaFoldDB" id="A0A8H3AKL1"/>
<feature type="compositionally biased region" description="Low complexity" evidence="2">
    <location>
        <begin position="335"/>
        <end position="350"/>
    </location>
</feature>
<dbReference type="GO" id="GO:0051879">
    <property type="term" value="F:Hsp90 protein binding"/>
    <property type="evidence" value="ECO:0007669"/>
    <property type="project" value="InterPro"/>
</dbReference>
<feature type="compositionally biased region" description="Polar residues" evidence="2">
    <location>
        <begin position="866"/>
        <end position="882"/>
    </location>
</feature>
<gene>
    <name evidence="4" type="ORF">RDB_LOCUS58594</name>
</gene>
<protein>
    <recommendedName>
        <fullName evidence="3">CS domain-containing protein</fullName>
    </recommendedName>
</protein>
<dbReference type="PANTHER" id="PTHR22932:SF1">
    <property type="entry name" value="CO-CHAPERONE PROTEIN DAF-41"/>
    <property type="match status" value="1"/>
</dbReference>
<comment type="similarity">
    <text evidence="1">Belongs to the p23/wos2 family.</text>
</comment>
<evidence type="ECO:0000256" key="2">
    <source>
        <dbReference type="SAM" id="MobiDB-lite"/>
    </source>
</evidence>
<feature type="compositionally biased region" description="Polar residues" evidence="2">
    <location>
        <begin position="699"/>
        <end position="712"/>
    </location>
</feature>
<feature type="compositionally biased region" description="Polar residues" evidence="2">
    <location>
        <begin position="806"/>
        <end position="854"/>
    </location>
</feature>
<feature type="region of interest" description="Disordered" evidence="2">
    <location>
        <begin position="173"/>
        <end position="418"/>
    </location>
</feature>
<dbReference type="FunFam" id="2.60.40.790:FF:000013">
    <property type="entry name" value="Very-long-chain (3R)-3-hydroxyacyl-CoA dehydratase"/>
    <property type="match status" value="1"/>
</dbReference>
<proteinExistence type="inferred from homology"/>
<dbReference type="Proteomes" id="UP000663843">
    <property type="component" value="Unassembled WGS sequence"/>
</dbReference>
<comment type="caution">
    <text evidence="4">The sequence shown here is derived from an EMBL/GenBank/DDBJ whole genome shotgun (WGS) entry which is preliminary data.</text>
</comment>
<dbReference type="PRINTS" id="PR01217">
    <property type="entry name" value="PRICHEXTENSN"/>
</dbReference>
<dbReference type="GO" id="GO:0006457">
    <property type="term" value="P:protein folding"/>
    <property type="evidence" value="ECO:0007669"/>
    <property type="project" value="TreeGrafter"/>
</dbReference>
<evidence type="ECO:0000313" key="5">
    <source>
        <dbReference type="Proteomes" id="UP000663843"/>
    </source>
</evidence>
<feature type="compositionally biased region" description="Acidic residues" evidence="2">
    <location>
        <begin position="396"/>
        <end position="410"/>
    </location>
</feature>
<feature type="compositionally biased region" description="Acidic residues" evidence="2">
    <location>
        <begin position="616"/>
        <end position="636"/>
    </location>
</feature>
<feature type="compositionally biased region" description="Polar residues" evidence="2">
    <location>
        <begin position="235"/>
        <end position="254"/>
    </location>
</feature>
<evidence type="ECO:0000313" key="4">
    <source>
        <dbReference type="EMBL" id="CAE6426083.1"/>
    </source>
</evidence>
<dbReference type="SUPFAM" id="SSF49764">
    <property type="entry name" value="HSP20-like chaperones"/>
    <property type="match status" value="1"/>
</dbReference>
<dbReference type="InterPro" id="IPR007052">
    <property type="entry name" value="CS_dom"/>
</dbReference>
<feature type="compositionally biased region" description="Low complexity" evidence="2">
    <location>
        <begin position="1045"/>
        <end position="1054"/>
    </location>
</feature>
<evidence type="ECO:0000256" key="1">
    <source>
        <dbReference type="ARBA" id="ARBA00025733"/>
    </source>
</evidence>
<feature type="compositionally biased region" description="Pro residues" evidence="2">
    <location>
        <begin position="957"/>
        <end position="984"/>
    </location>
</feature>
<feature type="non-terminal residue" evidence="4">
    <location>
        <position position="1054"/>
    </location>
</feature>
<dbReference type="Gene3D" id="2.60.40.790">
    <property type="match status" value="1"/>
</dbReference>
<feature type="compositionally biased region" description="Basic and acidic residues" evidence="2">
    <location>
        <begin position="255"/>
        <end position="274"/>
    </location>
</feature>
<dbReference type="Pfam" id="PF04969">
    <property type="entry name" value="CS"/>
    <property type="match status" value="1"/>
</dbReference>
<feature type="region of interest" description="Disordered" evidence="2">
    <location>
        <begin position="697"/>
        <end position="716"/>
    </location>
</feature>
<feature type="region of interest" description="Disordered" evidence="2">
    <location>
        <begin position="609"/>
        <end position="643"/>
    </location>
</feature>
<feature type="region of interest" description="Disordered" evidence="2">
    <location>
        <begin position="956"/>
        <end position="1054"/>
    </location>
</feature>
<feature type="compositionally biased region" description="Pro residues" evidence="2">
    <location>
        <begin position="1029"/>
        <end position="1044"/>
    </location>
</feature>